<dbReference type="InterPro" id="IPR024961">
    <property type="entry name" value="T2SS_GspC_N"/>
</dbReference>
<comment type="subcellular location">
    <subcellularLocation>
        <location evidence="1">Cell inner membrane</location>
    </subcellularLocation>
</comment>
<name>A0A2W5MRY5_9GAMM</name>
<keyword evidence="6" id="KW-0653">Protein transport</keyword>
<reference evidence="11 12" key="1">
    <citation type="submission" date="2017-08" db="EMBL/GenBank/DDBJ databases">
        <title>Infants hospitalized years apart are colonized by the same room-sourced microbial strains.</title>
        <authorList>
            <person name="Brooks B."/>
            <person name="Olm M.R."/>
            <person name="Firek B.A."/>
            <person name="Baker R."/>
            <person name="Thomas B.C."/>
            <person name="Morowitz M.J."/>
            <person name="Banfield J.F."/>
        </authorList>
    </citation>
    <scope>NUCLEOTIDE SEQUENCE [LARGE SCALE GENOMIC DNA]</scope>
    <source>
        <strain evidence="11">S2_005_003_R2_42</strain>
    </source>
</reference>
<feature type="domain" description="PDZ" evidence="10">
    <location>
        <begin position="223"/>
        <end position="297"/>
    </location>
</feature>
<dbReference type="SUPFAM" id="SSF50156">
    <property type="entry name" value="PDZ domain-like"/>
    <property type="match status" value="1"/>
</dbReference>
<evidence type="ECO:0008006" key="13">
    <source>
        <dbReference type="Google" id="ProtNLM"/>
    </source>
</evidence>
<keyword evidence="8" id="KW-0472">Membrane</keyword>
<proteinExistence type="predicted"/>
<dbReference type="InterPro" id="IPR036034">
    <property type="entry name" value="PDZ_sf"/>
</dbReference>
<dbReference type="GO" id="GO:0015031">
    <property type="term" value="P:protein transport"/>
    <property type="evidence" value="ECO:0007669"/>
    <property type="project" value="UniProtKB-KW"/>
</dbReference>
<protein>
    <recommendedName>
        <fullName evidence="13">Type II secretion system protein GspC N-terminal domain-containing protein</fullName>
    </recommendedName>
</protein>
<dbReference type="Gene3D" id="2.30.30.830">
    <property type="match status" value="1"/>
</dbReference>
<evidence type="ECO:0000313" key="11">
    <source>
        <dbReference type="EMBL" id="PZQ16400.1"/>
    </source>
</evidence>
<organism evidence="11 12">
    <name type="scientific">Rhodanobacter denitrificans</name>
    <dbReference type="NCBI Taxonomy" id="666685"/>
    <lineage>
        <taxon>Bacteria</taxon>
        <taxon>Pseudomonadati</taxon>
        <taxon>Pseudomonadota</taxon>
        <taxon>Gammaproteobacteria</taxon>
        <taxon>Lysobacterales</taxon>
        <taxon>Rhodanobacteraceae</taxon>
        <taxon>Rhodanobacter</taxon>
    </lineage>
</organism>
<accession>A0A2W5MRY5</accession>
<keyword evidence="7" id="KW-1133">Transmembrane helix</keyword>
<dbReference type="Pfam" id="PF11356">
    <property type="entry name" value="T2SSC"/>
    <property type="match status" value="1"/>
</dbReference>
<evidence type="ECO:0000259" key="10">
    <source>
        <dbReference type="Pfam" id="PF13180"/>
    </source>
</evidence>
<keyword evidence="2" id="KW-0813">Transport</keyword>
<dbReference type="AlphaFoldDB" id="A0A2W5MRY5"/>
<dbReference type="Gene3D" id="2.30.42.10">
    <property type="match status" value="1"/>
</dbReference>
<dbReference type="EMBL" id="QFPO01000005">
    <property type="protein sequence ID" value="PZQ16400.1"/>
    <property type="molecule type" value="Genomic_DNA"/>
</dbReference>
<evidence type="ECO:0000313" key="12">
    <source>
        <dbReference type="Proteomes" id="UP000249046"/>
    </source>
</evidence>
<evidence type="ECO:0000256" key="8">
    <source>
        <dbReference type="ARBA" id="ARBA00023136"/>
    </source>
</evidence>
<evidence type="ECO:0000256" key="5">
    <source>
        <dbReference type="ARBA" id="ARBA00022692"/>
    </source>
</evidence>
<evidence type="ECO:0000259" key="9">
    <source>
        <dbReference type="Pfam" id="PF11356"/>
    </source>
</evidence>
<evidence type="ECO:0000256" key="1">
    <source>
        <dbReference type="ARBA" id="ARBA00004533"/>
    </source>
</evidence>
<keyword evidence="3" id="KW-1003">Cell membrane</keyword>
<evidence type="ECO:0000256" key="2">
    <source>
        <dbReference type="ARBA" id="ARBA00022448"/>
    </source>
</evidence>
<evidence type="ECO:0000256" key="4">
    <source>
        <dbReference type="ARBA" id="ARBA00022519"/>
    </source>
</evidence>
<evidence type="ECO:0000256" key="6">
    <source>
        <dbReference type="ARBA" id="ARBA00022927"/>
    </source>
</evidence>
<dbReference type="InterPro" id="IPR001478">
    <property type="entry name" value="PDZ"/>
</dbReference>
<dbReference type="Pfam" id="PF13180">
    <property type="entry name" value="PDZ_2"/>
    <property type="match status" value="1"/>
</dbReference>
<keyword evidence="4" id="KW-0997">Cell inner membrane</keyword>
<feature type="domain" description="Type II secretion system protein GspC N-terminal" evidence="9">
    <location>
        <begin position="24"/>
        <end position="152"/>
    </location>
</feature>
<comment type="caution">
    <text evidence="11">The sequence shown here is derived from an EMBL/GenBank/DDBJ whole genome shotgun (WGS) entry which is preliminary data.</text>
</comment>
<sequence length="298" mass="30668">MVGPMSSVDRERYAGLGAAAACLILAALALWLLARLIWLLLAGPPPAPDAPAAGAATVPAAPVSIAQWHVFGTHDRVRPDGRIAPATTLALTLRGTLADADPQAGVAVIGDGQGGERAWRAGSEIAPGVRLQAVYADYVILLHDGAEETLRLPRETSLAPADIVKPTPATVRSGERRPAFPADPPAAAATYTPPQMAHGAVDWQQAMTQLKGGADLAGHLQPVRENGRVVGMQIAGIDPALLARYGLQPGDVVTSINGVAVGSATPSPQLLASLQSGGSVRARVLRNGQPVDLNLSLQ</sequence>
<dbReference type="GO" id="GO:0005886">
    <property type="term" value="C:plasma membrane"/>
    <property type="evidence" value="ECO:0007669"/>
    <property type="project" value="UniProtKB-SubCell"/>
</dbReference>
<keyword evidence="5" id="KW-0812">Transmembrane</keyword>
<gene>
    <name evidence="11" type="ORF">DI564_07125</name>
</gene>
<evidence type="ECO:0000256" key="3">
    <source>
        <dbReference type="ARBA" id="ARBA00022475"/>
    </source>
</evidence>
<evidence type="ECO:0000256" key="7">
    <source>
        <dbReference type="ARBA" id="ARBA00022989"/>
    </source>
</evidence>
<dbReference type="Proteomes" id="UP000249046">
    <property type="component" value="Unassembled WGS sequence"/>
</dbReference>